<dbReference type="RefSeq" id="WP_054589973.1">
    <property type="nucleotide sequence ID" value="NZ_CP012700.1"/>
</dbReference>
<feature type="domain" description="TonB-dependent receptor-like beta-barrel" evidence="14">
    <location>
        <begin position="447"/>
        <end position="787"/>
    </location>
</feature>
<dbReference type="SUPFAM" id="SSF56935">
    <property type="entry name" value="Porins"/>
    <property type="match status" value="1"/>
</dbReference>
<keyword evidence="7" id="KW-0406">Ion transport</keyword>
<reference evidence="16 17" key="1">
    <citation type="journal article" date="2015" name="Genome Announc.">
        <title>Complete Genome Sequence of Polypropylene Glycol- and Polyethylene Glycol-Degrading Sphingopyxis macrogoltabida Strain EY-1.</title>
        <authorList>
            <person name="Ohtsubo Y."/>
            <person name="Nagata Y."/>
            <person name="Numata M."/>
            <person name="Tsuchikane K."/>
            <person name="Hosoyama A."/>
            <person name="Yamazoe A."/>
            <person name="Tsuda M."/>
            <person name="Fujita N."/>
            <person name="Kawai F."/>
        </authorList>
    </citation>
    <scope>NUCLEOTIDE SEQUENCE [LARGE SCALE GENOMIC DNA]</scope>
    <source>
        <strain evidence="16 17">EY-1</strain>
    </source>
</reference>
<evidence type="ECO:0000256" key="11">
    <source>
        <dbReference type="PROSITE-ProRule" id="PRU01360"/>
    </source>
</evidence>
<dbReference type="EMBL" id="CP012700">
    <property type="protein sequence ID" value="ALH83004.1"/>
    <property type="molecule type" value="Genomic_DNA"/>
</dbReference>
<keyword evidence="13" id="KW-0732">Signal</keyword>
<name>A0A0N9UGX6_SPHMC</name>
<dbReference type="InterPro" id="IPR000531">
    <property type="entry name" value="Beta-barrel_TonB"/>
</dbReference>
<dbReference type="PROSITE" id="PS52016">
    <property type="entry name" value="TONB_DEPENDENT_REC_3"/>
    <property type="match status" value="1"/>
</dbReference>
<evidence type="ECO:0000256" key="10">
    <source>
        <dbReference type="ARBA" id="ARBA00023237"/>
    </source>
</evidence>
<protein>
    <submittedName>
        <fullName evidence="16">TonB-dependent receptor</fullName>
    </submittedName>
</protein>
<dbReference type="OrthoDB" id="9760333at2"/>
<dbReference type="InterPro" id="IPR012910">
    <property type="entry name" value="Plug_dom"/>
</dbReference>
<evidence type="ECO:0000256" key="4">
    <source>
        <dbReference type="ARBA" id="ARBA00022496"/>
    </source>
</evidence>
<evidence type="ECO:0000256" key="2">
    <source>
        <dbReference type="ARBA" id="ARBA00022448"/>
    </source>
</evidence>
<dbReference type="InterPro" id="IPR039426">
    <property type="entry name" value="TonB-dep_rcpt-like"/>
</dbReference>
<dbReference type="Pfam" id="PF00593">
    <property type="entry name" value="TonB_dep_Rec_b-barrel"/>
    <property type="match status" value="1"/>
</dbReference>
<organism evidence="16 17">
    <name type="scientific">Sphingopyxis macrogoltabida</name>
    <name type="common">Sphingomonas macrogoltabidus</name>
    <dbReference type="NCBI Taxonomy" id="33050"/>
    <lineage>
        <taxon>Bacteria</taxon>
        <taxon>Pseudomonadati</taxon>
        <taxon>Pseudomonadota</taxon>
        <taxon>Alphaproteobacteria</taxon>
        <taxon>Sphingomonadales</taxon>
        <taxon>Sphingomonadaceae</taxon>
        <taxon>Sphingopyxis</taxon>
    </lineage>
</organism>
<evidence type="ECO:0000256" key="9">
    <source>
        <dbReference type="ARBA" id="ARBA00023136"/>
    </source>
</evidence>
<evidence type="ECO:0000259" key="15">
    <source>
        <dbReference type="Pfam" id="PF07715"/>
    </source>
</evidence>
<feature type="domain" description="TonB-dependent receptor plug" evidence="15">
    <location>
        <begin position="50"/>
        <end position="160"/>
    </location>
</feature>
<dbReference type="PATRIC" id="fig|33050.5.peg.4633"/>
<dbReference type="AlphaFoldDB" id="A0A0N9UGX6"/>
<keyword evidence="10 11" id="KW-0998">Cell outer membrane</keyword>
<evidence type="ECO:0000259" key="14">
    <source>
        <dbReference type="Pfam" id="PF00593"/>
    </source>
</evidence>
<keyword evidence="2 11" id="KW-0813">Transport</keyword>
<dbReference type="Pfam" id="PF07715">
    <property type="entry name" value="Plug"/>
    <property type="match status" value="1"/>
</dbReference>
<evidence type="ECO:0000256" key="12">
    <source>
        <dbReference type="RuleBase" id="RU003357"/>
    </source>
</evidence>
<evidence type="ECO:0000256" key="6">
    <source>
        <dbReference type="ARBA" id="ARBA00023004"/>
    </source>
</evidence>
<feature type="signal peptide" evidence="13">
    <location>
        <begin position="1"/>
        <end position="27"/>
    </location>
</feature>
<sequence>MSVRFSCRALLLTSLSSSVLSSTPLLAQEAADTGNDDEIVVTAQKREENLQDVPISIQALGTRKLDQLNVANFQDFSKLLPSVSFQSSQPGVTTVYMRGVASGGDGNHSGSLPSVGVYLDEQPVTTIGGTLDVHVYDIARIESLAGPQGTLYGASSQAGTIRIITNKPDTSGFEGRVDGELNTVKSGGMGGRLEGMINAPISEMAAVRIVGWYQKDAGYIDNVPGTRSFLPNPGGITVDNDDFVKKNFNDAEIYGGRAALKVDLDDNWTVTPTVLYQKQKSNGTFSQDPRVGDLQTQRFYPDKRTDKFIQAALTIEGKIGNFDLTYAGAYLDRKAYQINDYTDYSEAYDALYADYGGLAGYFYIQDNAGNTIDPRQFIIGTDHFRKLSQELRISSPQDERFRVVAGLFYQRQSNRIFQDYKIPGLADDLSVNGRPGTLWLTLQKRVDRDYAAFGEASFDITPTLTLTGGGRYYKFDNSLIGFFGFGRNPGNGFEDSPPNAAGSNRTGVAQCYTTAGERLYDRDTDTYSSSRELLPAVVPGGPCTNLADYVDGKLVPKRTKDTGFTHRLNLTWKPNDDLMVYGTWSRGFRPGGINRRSTIAPYAADFLTNYEIGFKSTLADGLVRFNAAIYQQEWKRFQFSFLGENSFTEIHNGPNARIRGVEADVNIRPTQGLTITAAASYTDAKTKNNLCDIDDPTYQCTDAGNSIAAPAGTRLPVTPKFNGNATVRYAFPVGPGELHLQSVIAHRSSATPDIRVATANALGRIKGSTTVDFAVGFDWSMYSFELFLQNAFDERAQLARYSNCGQCDGRPQVLVSTPQTFGARLGAKF</sequence>
<gene>
    <name evidence="16" type="ORF">AN936_22395</name>
</gene>
<evidence type="ECO:0000256" key="8">
    <source>
        <dbReference type="ARBA" id="ARBA00023077"/>
    </source>
</evidence>
<evidence type="ECO:0000256" key="3">
    <source>
        <dbReference type="ARBA" id="ARBA00022452"/>
    </source>
</evidence>
<evidence type="ECO:0000256" key="13">
    <source>
        <dbReference type="SAM" id="SignalP"/>
    </source>
</evidence>
<accession>A0A0N9UGX6</accession>
<dbReference type="PANTHER" id="PTHR32552:SF81">
    <property type="entry name" value="TONB-DEPENDENT OUTER MEMBRANE RECEPTOR"/>
    <property type="match status" value="1"/>
</dbReference>
<keyword evidence="8 12" id="KW-0798">TonB box</keyword>
<keyword evidence="9 11" id="KW-0472">Membrane</keyword>
<feature type="chain" id="PRO_5006038938" evidence="13">
    <location>
        <begin position="28"/>
        <end position="829"/>
    </location>
</feature>
<keyword evidence="3 11" id="KW-1134">Transmembrane beta strand</keyword>
<dbReference type="GO" id="GO:0006826">
    <property type="term" value="P:iron ion transport"/>
    <property type="evidence" value="ECO:0007669"/>
    <property type="project" value="UniProtKB-KW"/>
</dbReference>
<evidence type="ECO:0000256" key="1">
    <source>
        <dbReference type="ARBA" id="ARBA00004571"/>
    </source>
</evidence>
<dbReference type="GO" id="GO:0009279">
    <property type="term" value="C:cell outer membrane"/>
    <property type="evidence" value="ECO:0007669"/>
    <property type="project" value="UniProtKB-SubCell"/>
</dbReference>
<evidence type="ECO:0000313" key="17">
    <source>
        <dbReference type="Proteomes" id="UP000058074"/>
    </source>
</evidence>
<keyword evidence="4" id="KW-0410">Iron transport</keyword>
<evidence type="ECO:0000256" key="7">
    <source>
        <dbReference type="ARBA" id="ARBA00023065"/>
    </source>
</evidence>
<evidence type="ECO:0000313" key="16">
    <source>
        <dbReference type="EMBL" id="ALH83004.1"/>
    </source>
</evidence>
<keyword evidence="16" id="KW-0675">Receptor</keyword>
<keyword evidence="5 11" id="KW-0812">Transmembrane</keyword>
<evidence type="ECO:0000256" key="5">
    <source>
        <dbReference type="ARBA" id="ARBA00022692"/>
    </source>
</evidence>
<dbReference type="Gene3D" id="2.40.170.20">
    <property type="entry name" value="TonB-dependent receptor, beta-barrel domain"/>
    <property type="match status" value="2"/>
</dbReference>
<dbReference type="Proteomes" id="UP000058074">
    <property type="component" value="Chromosome"/>
</dbReference>
<dbReference type="InterPro" id="IPR036942">
    <property type="entry name" value="Beta-barrel_TonB_sf"/>
</dbReference>
<proteinExistence type="inferred from homology"/>
<dbReference type="KEGG" id="smag:AN936_22395"/>
<comment type="subcellular location">
    <subcellularLocation>
        <location evidence="1 11">Cell outer membrane</location>
        <topology evidence="1 11">Multi-pass membrane protein</topology>
    </subcellularLocation>
</comment>
<comment type="similarity">
    <text evidence="11 12">Belongs to the TonB-dependent receptor family.</text>
</comment>
<dbReference type="PANTHER" id="PTHR32552">
    <property type="entry name" value="FERRICHROME IRON RECEPTOR-RELATED"/>
    <property type="match status" value="1"/>
</dbReference>
<keyword evidence="6" id="KW-0408">Iron</keyword>